<geneLocation type="mitochondrion" evidence="1"/>
<dbReference type="GeneID" id="79574822"/>
<protein>
    <submittedName>
        <fullName evidence="1">Ribosomal protein S1</fullName>
    </submittedName>
</protein>
<dbReference type="RefSeq" id="YP_010736357.1">
    <property type="nucleotide sequence ID" value="NC_072974.1"/>
</dbReference>
<gene>
    <name evidence="1" type="primary">rps1</name>
</gene>
<keyword evidence="1" id="KW-0687">Ribonucleoprotein</keyword>
<sequence>MSFVQLFQQSNTSCNHLRGNVIQCSIEHKRGNMVFLKTGLKNATVCFKSEIETQNASMLCVGIESVEFLGEPKVVLPKILHKISRRKLTWTSLTKVWRNSQNRIRGFILNSVNGGYAVAIAGHIAFLPRSLRIDKKIFHSQWRMFSILNMNPKIRNIVVKELVNKTNRARTFSEIRFGERIQKFKSKSMINTHKKQIKSMYR</sequence>
<keyword evidence="1" id="KW-0496">Mitochondrion</keyword>
<keyword evidence="1" id="KW-0689">Ribosomal protein</keyword>
<reference evidence="1" key="1">
    <citation type="journal article" date="2020" name="J. Exp. Bot.">
        <title>Zygnema circumcarinatum UTEX 1559 chloroplast and mitochondrial genomes provide insight into land plant evolution.</title>
        <authorList>
            <person name="Orton L.M."/>
            <person name="Fitzek E."/>
            <person name="Feng X."/>
            <person name="Grayburn W.S."/>
            <person name="Mower J.P."/>
            <person name="Liu K."/>
            <person name="Zhang C."/>
            <person name="Duvall M.R."/>
            <person name="Yin Y."/>
        </authorList>
    </citation>
    <scope>NUCLEOTIDE SEQUENCE</scope>
    <source>
        <strain evidence="1">UTEX 1559 mating type +</strain>
    </source>
</reference>
<organism evidence="1">
    <name type="scientific">Zygnema circumcarinatum</name>
    <name type="common">Green alga</name>
    <dbReference type="NCBI Taxonomy" id="35869"/>
    <lineage>
        <taxon>Eukaryota</taxon>
        <taxon>Viridiplantae</taxon>
        <taxon>Streptophyta</taxon>
        <taxon>Zygnematophyceae</taxon>
        <taxon>Zygnematophycidae</taxon>
        <taxon>Zygnematales</taxon>
        <taxon>Zygnemataceae</taxon>
        <taxon>Zygnema</taxon>
    </lineage>
</organism>
<accession>A0A6N0GXH9</accession>
<evidence type="ECO:0000313" key="1">
    <source>
        <dbReference type="EMBL" id="QKQ14685.1"/>
    </source>
</evidence>
<dbReference type="AlphaFoldDB" id="A0A6N0GXH9"/>
<name>A0A6N0GXH9_ZYGCR</name>
<dbReference type="GO" id="GO:0005840">
    <property type="term" value="C:ribosome"/>
    <property type="evidence" value="ECO:0007669"/>
    <property type="project" value="UniProtKB-KW"/>
</dbReference>
<dbReference type="EMBL" id="MT040698">
    <property type="protein sequence ID" value="QKQ14685.1"/>
    <property type="molecule type" value="Genomic_DNA"/>
</dbReference>
<proteinExistence type="predicted"/>